<dbReference type="EMBL" id="BJYZ01000002">
    <property type="protein sequence ID" value="GEO36377.1"/>
    <property type="molecule type" value="Genomic_DNA"/>
</dbReference>
<dbReference type="PANTHER" id="PTHR31891:SF1">
    <property type="entry name" value="FORMAMIDASE C869.04-RELATED"/>
    <property type="match status" value="1"/>
</dbReference>
<dbReference type="Proteomes" id="UP000321523">
    <property type="component" value="Unassembled WGS sequence"/>
</dbReference>
<accession>A0A512DIS0</accession>
<name>A0A512DIS0_9PROT</name>
<comment type="caution">
    <text evidence="1">The sequence shown here is derived from an EMBL/GenBank/DDBJ whole genome shotgun (WGS) entry which is preliminary data.</text>
</comment>
<dbReference type="InterPro" id="IPR004304">
    <property type="entry name" value="FmdA_AmdA"/>
</dbReference>
<dbReference type="SUPFAM" id="SSF141130">
    <property type="entry name" value="Acetamidase/Formamidase-like"/>
    <property type="match status" value="1"/>
</dbReference>
<dbReference type="Pfam" id="PF03069">
    <property type="entry name" value="FmdA_AmdA"/>
    <property type="match status" value="2"/>
</dbReference>
<reference evidence="1 2" key="1">
    <citation type="submission" date="2019-07" db="EMBL/GenBank/DDBJ databases">
        <title>Whole genome shotgun sequence of Skermanella aerolata NBRC 106429.</title>
        <authorList>
            <person name="Hosoyama A."/>
            <person name="Uohara A."/>
            <person name="Ohji S."/>
            <person name="Ichikawa N."/>
        </authorList>
    </citation>
    <scope>NUCLEOTIDE SEQUENCE [LARGE SCALE GENOMIC DNA]</scope>
    <source>
        <strain evidence="1 2">NBRC 106429</strain>
    </source>
</reference>
<organism evidence="1 2">
    <name type="scientific">Skermanella aerolata</name>
    <dbReference type="NCBI Taxonomy" id="393310"/>
    <lineage>
        <taxon>Bacteria</taxon>
        <taxon>Pseudomonadati</taxon>
        <taxon>Pseudomonadota</taxon>
        <taxon>Alphaproteobacteria</taxon>
        <taxon>Rhodospirillales</taxon>
        <taxon>Azospirillaceae</taxon>
        <taxon>Skermanella</taxon>
    </lineage>
</organism>
<dbReference type="OrthoDB" id="9785236at2"/>
<keyword evidence="2" id="KW-1185">Reference proteome</keyword>
<dbReference type="PANTHER" id="PTHR31891">
    <property type="entry name" value="FORMAMIDASE C869.04-RELATED"/>
    <property type="match status" value="1"/>
</dbReference>
<sequence>MTGSTSSIQVIRKGDLKYALARTDSLVAEVQPGEIFEVETELNIGGHLIHNLDDALHEHDVTLPFVNPATGPIRVVGARPGQMLTIEVLEVGVHGLGYTALWPGIGIFPDWVRRKEFGIQNRNVRVEDGIVHWSDTLKLDAKPMIGVIGVAPVAGGTLTIDNGTHGGNLDIQEVTNGNRLMVRVYHEDAYLYFGDVHALQGDAECNGMGAIEIRGHLRLRVSLSDAPPRLNWPRIETPTHLCTVGCARPLDDALRISFEEMVYWLEDDYGLGGAEAYMLLGQIAEARCTQMVNPKFTYVCKVDKKYLAQLRK</sequence>
<dbReference type="GO" id="GO:0016811">
    <property type="term" value="F:hydrolase activity, acting on carbon-nitrogen (but not peptide) bonds, in linear amides"/>
    <property type="evidence" value="ECO:0007669"/>
    <property type="project" value="InterPro"/>
</dbReference>
<proteinExistence type="predicted"/>
<gene>
    <name evidence="1" type="ORF">SAE02_05250</name>
</gene>
<dbReference type="Gene3D" id="2.60.120.580">
    <property type="entry name" value="Acetamidase/Formamidase-like domains"/>
    <property type="match status" value="1"/>
</dbReference>
<dbReference type="Gene3D" id="2.40.10.120">
    <property type="match status" value="1"/>
</dbReference>
<dbReference type="AlphaFoldDB" id="A0A512DIS0"/>
<protein>
    <submittedName>
        <fullName evidence="1">Formamidase</fullName>
    </submittedName>
</protein>
<evidence type="ECO:0000313" key="2">
    <source>
        <dbReference type="Proteomes" id="UP000321523"/>
    </source>
</evidence>
<dbReference type="RefSeq" id="WP_044425499.1">
    <property type="nucleotide sequence ID" value="NZ_BJYZ01000002.1"/>
</dbReference>
<dbReference type="Gene3D" id="3.10.28.20">
    <property type="entry name" value="Acetamidase/Formamidase-like domains"/>
    <property type="match status" value="1"/>
</dbReference>
<evidence type="ECO:0000313" key="1">
    <source>
        <dbReference type="EMBL" id="GEO36377.1"/>
    </source>
</evidence>